<keyword evidence="5" id="KW-0378">Hydrolase</keyword>
<dbReference type="AlphaFoldDB" id="A0A914HBP6"/>
<keyword evidence="8" id="KW-1185">Reference proteome</keyword>
<dbReference type="Pfam" id="PF00328">
    <property type="entry name" value="His_Phos_2"/>
    <property type="match status" value="1"/>
</dbReference>
<evidence type="ECO:0000256" key="6">
    <source>
        <dbReference type="ARBA" id="ARBA00023157"/>
    </source>
</evidence>
<dbReference type="InterPro" id="IPR050645">
    <property type="entry name" value="Histidine_acid_phosphatase"/>
</dbReference>
<name>A0A914HBP6_GLORO</name>
<dbReference type="InterPro" id="IPR029033">
    <property type="entry name" value="His_PPase_superfam"/>
</dbReference>
<dbReference type="InterPro" id="IPR000560">
    <property type="entry name" value="His_Pase_clade-2"/>
</dbReference>
<keyword evidence="7" id="KW-0325">Glycoprotein</keyword>
<evidence type="ECO:0000256" key="1">
    <source>
        <dbReference type="ARBA" id="ARBA00000032"/>
    </source>
</evidence>
<dbReference type="WBParaSite" id="Gr19_v10_g16039.t1">
    <property type="protein sequence ID" value="Gr19_v10_g16039.t1"/>
    <property type="gene ID" value="Gr19_v10_g16039"/>
</dbReference>
<evidence type="ECO:0000313" key="8">
    <source>
        <dbReference type="Proteomes" id="UP000887572"/>
    </source>
</evidence>
<evidence type="ECO:0000256" key="4">
    <source>
        <dbReference type="ARBA" id="ARBA00022729"/>
    </source>
</evidence>
<dbReference type="GO" id="GO:0003993">
    <property type="term" value="F:acid phosphatase activity"/>
    <property type="evidence" value="ECO:0007669"/>
    <property type="project" value="UniProtKB-EC"/>
</dbReference>
<proteinExistence type="inferred from homology"/>
<dbReference type="PROSITE" id="PS00616">
    <property type="entry name" value="HIS_ACID_PHOSPHAT_1"/>
    <property type="match status" value="1"/>
</dbReference>
<dbReference type="SUPFAM" id="SSF53254">
    <property type="entry name" value="Phosphoglycerate mutase-like"/>
    <property type="match status" value="1"/>
</dbReference>
<dbReference type="PANTHER" id="PTHR11567:SF211">
    <property type="entry name" value="PROSTATIC ACID PHOSPHATASE"/>
    <property type="match status" value="1"/>
</dbReference>
<comment type="catalytic activity">
    <reaction evidence="1">
        <text>a phosphate monoester + H2O = an alcohol + phosphate</text>
        <dbReference type="Rhea" id="RHEA:15017"/>
        <dbReference type="ChEBI" id="CHEBI:15377"/>
        <dbReference type="ChEBI" id="CHEBI:30879"/>
        <dbReference type="ChEBI" id="CHEBI:43474"/>
        <dbReference type="ChEBI" id="CHEBI:67140"/>
        <dbReference type="EC" id="3.1.3.2"/>
    </reaction>
</comment>
<dbReference type="EC" id="3.1.3.2" evidence="3"/>
<accession>A0A914HBP6</accession>
<dbReference type="Gene3D" id="3.40.50.1240">
    <property type="entry name" value="Phosphoglycerate mutase-like"/>
    <property type="match status" value="1"/>
</dbReference>
<reference evidence="9" key="1">
    <citation type="submission" date="2022-11" db="UniProtKB">
        <authorList>
            <consortium name="WormBaseParasite"/>
        </authorList>
    </citation>
    <scope>IDENTIFICATION</scope>
</reference>
<dbReference type="CDD" id="cd07061">
    <property type="entry name" value="HP_HAP_like"/>
    <property type="match status" value="1"/>
</dbReference>
<dbReference type="Proteomes" id="UP000887572">
    <property type="component" value="Unplaced"/>
</dbReference>
<keyword evidence="4" id="KW-0732">Signal</keyword>
<evidence type="ECO:0000256" key="3">
    <source>
        <dbReference type="ARBA" id="ARBA00012646"/>
    </source>
</evidence>
<evidence type="ECO:0000313" key="9">
    <source>
        <dbReference type="WBParaSite" id="Gr19_v10_g16039.t1"/>
    </source>
</evidence>
<evidence type="ECO:0000256" key="2">
    <source>
        <dbReference type="ARBA" id="ARBA00005375"/>
    </source>
</evidence>
<dbReference type="PANTHER" id="PTHR11567">
    <property type="entry name" value="ACID PHOSPHATASE-RELATED"/>
    <property type="match status" value="1"/>
</dbReference>
<sequence length="473" mass="53528">MRGALSKNAIELFSTQTFLFGILGAILIQNAKGQWTQSPPSSPTTPSPPANKDELVFVHTVWRHGDRTPVFIFPNDPNQEEVWSQGFGELTTRGMAQQVKLGHFLRKRYIEQLGLLSSQYNSKEVYVISTDVNRTIQSATANMIGMYSAGARWGTDYPDVPEWPSAFVPVPVHTYEFKKDPVGLTRSFCQRTNELFDLVAQSPEYQQLNDSSLTLMEKAVNIERTHGLKPPEWAVQIVSQLIAINTKLIDFNSGLGLKPFLGIDFAVEVPKMLGGTFLWQIIERMDQKIECLKNKAYQNQSPKGILANKLPPACRWMNSLKYYAHSAHDMTLAALFSTFQFDHVDFDRNGLPDYAACALIELWRVSERDEFYVKVLYRRDDEDKLIDMTKRIRGCEHGACPIDIFRQRSLPFKPEPDTETLCRTPLVYRPIVLSPNSAGSLPGGTAWASIVFWPVKAAIILCSNTLLNFNHFL</sequence>
<evidence type="ECO:0000256" key="5">
    <source>
        <dbReference type="ARBA" id="ARBA00022801"/>
    </source>
</evidence>
<protein>
    <recommendedName>
        <fullName evidence="3">acid phosphatase</fullName>
        <ecNumber evidence="3">3.1.3.2</ecNumber>
    </recommendedName>
</protein>
<organism evidence="8 9">
    <name type="scientific">Globodera rostochiensis</name>
    <name type="common">Golden nematode worm</name>
    <name type="synonym">Heterodera rostochiensis</name>
    <dbReference type="NCBI Taxonomy" id="31243"/>
    <lineage>
        <taxon>Eukaryota</taxon>
        <taxon>Metazoa</taxon>
        <taxon>Ecdysozoa</taxon>
        <taxon>Nematoda</taxon>
        <taxon>Chromadorea</taxon>
        <taxon>Rhabditida</taxon>
        <taxon>Tylenchina</taxon>
        <taxon>Tylenchomorpha</taxon>
        <taxon>Tylenchoidea</taxon>
        <taxon>Heteroderidae</taxon>
        <taxon>Heteroderinae</taxon>
        <taxon>Globodera</taxon>
    </lineage>
</organism>
<dbReference type="InterPro" id="IPR033379">
    <property type="entry name" value="Acid_Pase_AS"/>
</dbReference>
<keyword evidence="6" id="KW-1015">Disulfide bond</keyword>
<evidence type="ECO:0000256" key="7">
    <source>
        <dbReference type="ARBA" id="ARBA00023180"/>
    </source>
</evidence>
<comment type="similarity">
    <text evidence="2">Belongs to the histidine acid phosphatase family.</text>
</comment>